<keyword evidence="2" id="KW-0547">Nucleotide-binding</keyword>
<evidence type="ECO:0000256" key="3">
    <source>
        <dbReference type="ARBA" id="ARBA00022777"/>
    </source>
</evidence>
<dbReference type="InterPro" id="IPR036117">
    <property type="entry name" value="DhaL_dom_sf"/>
</dbReference>
<evidence type="ECO:0000256" key="1">
    <source>
        <dbReference type="ARBA" id="ARBA00022679"/>
    </source>
</evidence>
<accession>A0A917FQX3</accession>
<dbReference type="InterPro" id="IPR004007">
    <property type="entry name" value="DhaL_dom"/>
</dbReference>
<keyword evidence="4" id="KW-0067">ATP-binding</keyword>
<evidence type="ECO:0000256" key="2">
    <source>
        <dbReference type="ARBA" id="ARBA00022741"/>
    </source>
</evidence>
<keyword evidence="8" id="KW-1185">Reference proteome</keyword>
<protein>
    <submittedName>
        <fullName evidence="7">Dihydroxyacetone kinase family protein</fullName>
    </submittedName>
</protein>
<feature type="domain" description="DhaK" evidence="6">
    <location>
        <begin position="31"/>
        <end position="351"/>
    </location>
</feature>
<dbReference type="Gene3D" id="3.30.1180.20">
    <property type="entry name" value="Dihydroxyacetone kinase, domain 2"/>
    <property type="match status" value="1"/>
</dbReference>
<dbReference type="NCBIfam" id="NF011049">
    <property type="entry name" value="PRK14479.1"/>
    <property type="match status" value="1"/>
</dbReference>
<name>A0A917FQX3_9NOCA</name>
<dbReference type="Pfam" id="PF02734">
    <property type="entry name" value="Dak2"/>
    <property type="match status" value="1"/>
</dbReference>
<dbReference type="GO" id="GO:0019563">
    <property type="term" value="P:glycerol catabolic process"/>
    <property type="evidence" value="ECO:0007669"/>
    <property type="project" value="TreeGrafter"/>
</dbReference>
<proteinExistence type="predicted"/>
<evidence type="ECO:0000256" key="4">
    <source>
        <dbReference type="ARBA" id="ARBA00022840"/>
    </source>
</evidence>
<gene>
    <name evidence="7" type="ORF">GCM10007304_13220</name>
</gene>
<dbReference type="Proteomes" id="UP000654257">
    <property type="component" value="Unassembled WGS sequence"/>
</dbReference>
<sequence length="580" mass="58951">MAAEPVGRQKQSHAGNATYCGGMTTQKIIDSPRTLVADAARAAASIAADLTWVPNPGYFTRREPLATGRVALLSGGGSGHEPLHAGFVGAGLLAGAVPGLVFTSPNALQIRAATAAVHAGGGVLHIVKNYTGDVVNFSIAADFAADDGIDVETVIVADDVATESEDGPGRRGTAATIAVEKICGAAAERGDSLSDVAALGRRVADNARSMAVAFRACTVPGADRPSFDLPDGEIELGVGIHGERGTDRVAALPAKELAAALMDPILKSLSLADGGEVIVIVNGLGATHPLELNVLFGNAADYLKGRGIRVRRVLVGTFVTAFDMAGASITLISSTDDMLELWDAPTSAPGWPHAPSKEFSGLQDVADDVAALNYTDETDANPSVTSWATRFVEKVLGSVDELTDLDRSAGDGDFGTNMRAALDGVTIGADDSPSAVFRRIADGYLGSAGGTSGALFGVWFHQFDVALGSSGVTTDALADAARDGMAAIVDLGGAAVGDKTMVDAIAPAVSALESARAQPLAEALRSAAGAARSGADSTSDLLGRRGRASYVGDAARGVVDPGALVVAWLFEEAAEAFGES</sequence>
<dbReference type="AlphaFoldDB" id="A0A917FQX3"/>
<evidence type="ECO:0000313" key="7">
    <source>
        <dbReference type="EMBL" id="GGG00650.1"/>
    </source>
</evidence>
<dbReference type="GO" id="GO:0005524">
    <property type="term" value="F:ATP binding"/>
    <property type="evidence" value="ECO:0007669"/>
    <property type="project" value="UniProtKB-KW"/>
</dbReference>
<dbReference type="InterPro" id="IPR004006">
    <property type="entry name" value="DhaK_dom"/>
</dbReference>
<comment type="caution">
    <text evidence="7">The sequence shown here is derived from an EMBL/GenBank/DDBJ whole genome shotgun (WGS) entry which is preliminary data.</text>
</comment>
<dbReference type="Gene3D" id="3.40.50.10440">
    <property type="entry name" value="Dihydroxyacetone kinase, domain 1"/>
    <property type="match status" value="1"/>
</dbReference>
<dbReference type="FunFam" id="3.40.50.10440:FF:000001">
    <property type="entry name" value="Dihydroxyacetone kinase, DhaK subunit"/>
    <property type="match status" value="1"/>
</dbReference>
<dbReference type="PROSITE" id="PS51481">
    <property type="entry name" value="DHAK"/>
    <property type="match status" value="1"/>
</dbReference>
<dbReference type="PANTHER" id="PTHR28629">
    <property type="entry name" value="TRIOKINASE/FMN CYCLASE"/>
    <property type="match status" value="1"/>
</dbReference>
<dbReference type="SUPFAM" id="SSF82549">
    <property type="entry name" value="DAK1/DegV-like"/>
    <property type="match status" value="1"/>
</dbReference>
<dbReference type="PANTHER" id="PTHR28629:SF4">
    <property type="entry name" value="TRIOKINASE_FMN CYCLASE"/>
    <property type="match status" value="1"/>
</dbReference>
<dbReference type="Gene3D" id="1.25.40.340">
    <property type="match status" value="1"/>
</dbReference>
<dbReference type="Pfam" id="PF02733">
    <property type="entry name" value="Dak1"/>
    <property type="match status" value="1"/>
</dbReference>
<organism evidence="7 8">
    <name type="scientific">Rhodococcoides trifolii</name>
    <dbReference type="NCBI Taxonomy" id="908250"/>
    <lineage>
        <taxon>Bacteria</taxon>
        <taxon>Bacillati</taxon>
        <taxon>Actinomycetota</taxon>
        <taxon>Actinomycetes</taxon>
        <taxon>Mycobacteriales</taxon>
        <taxon>Nocardiaceae</taxon>
        <taxon>Rhodococcoides</taxon>
    </lineage>
</organism>
<dbReference type="GO" id="GO:0005829">
    <property type="term" value="C:cytosol"/>
    <property type="evidence" value="ECO:0007669"/>
    <property type="project" value="TreeGrafter"/>
</dbReference>
<dbReference type="SMART" id="SM01120">
    <property type="entry name" value="Dak2"/>
    <property type="match status" value="1"/>
</dbReference>
<evidence type="ECO:0000313" key="8">
    <source>
        <dbReference type="Proteomes" id="UP000654257"/>
    </source>
</evidence>
<evidence type="ECO:0000259" key="5">
    <source>
        <dbReference type="PROSITE" id="PS51480"/>
    </source>
</evidence>
<dbReference type="PROSITE" id="PS51480">
    <property type="entry name" value="DHAL"/>
    <property type="match status" value="1"/>
</dbReference>
<dbReference type="EMBL" id="BMCU01000001">
    <property type="protein sequence ID" value="GGG00650.1"/>
    <property type="molecule type" value="Genomic_DNA"/>
</dbReference>
<dbReference type="GO" id="GO:0004371">
    <property type="term" value="F:glycerone kinase activity"/>
    <property type="evidence" value="ECO:0007669"/>
    <property type="project" value="InterPro"/>
</dbReference>
<reference evidence="7" key="2">
    <citation type="submission" date="2020-09" db="EMBL/GenBank/DDBJ databases">
        <authorList>
            <person name="Sun Q."/>
            <person name="Sedlacek I."/>
        </authorList>
    </citation>
    <scope>NUCLEOTIDE SEQUENCE</scope>
    <source>
        <strain evidence="7">CCM 7905</strain>
    </source>
</reference>
<dbReference type="FunFam" id="1.25.40.340:FF:000002">
    <property type="entry name" value="Dihydroxyacetone kinase, L subunit"/>
    <property type="match status" value="1"/>
</dbReference>
<feature type="domain" description="DhaL" evidence="5">
    <location>
        <begin position="382"/>
        <end position="575"/>
    </location>
</feature>
<reference evidence="7" key="1">
    <citation type="journal article" date="2014" name="Int. J. Syst. Evol. Microbiol.">
        <title>Complete genome sequence of Corynebacterium casei LMG S-19264T (=DSM 44701T), isolated from a smear-ripened cheese.</title>
        <authorList>
            <consortium name="US DOE Joint Genome Institute (JGI-PGF)"/>
            <person name="Walter F."/>
            <person name="Albersmeier A."/>
            <person name="Kalinowski J."/>
            <person name="Ruckert C."/>
        </authorList>
    </citation>
    <scope>NUCLEOTIDE SEQUENCE</scope>
    <source>
        <strain evidence="7">CCM 7905</strain>
    </source>
</reference>
<keyword evidence="1" id="KW-0808">Transferase</keyword>
<dbReference type="SUPFAM" id="SSF101473">
    <property type="entry name" value="DhaL-like"/>
    <property type="match status" value="1"/>
</dbReference>
<dbReference type="InterPro" id="IPR050861">
    <property type="entry name" value="Dihydroxyacetone_Kinase"/>
</dbReference>
<evidence type="ECO:0000259" key="6">
    <source>
        <dbReference type="PROSITE" id="PS51481"/>
    </source>
</evidence>
<dbReference type="FunFam" id="3.30.1180.20:FF:000001">
    <property type="entry name" value="Dihydroxyacetone kinase 1"/>
    <property type="match status" value="1"/>
</dbReference>
<keyword evidence="3 7" id="KW-0418">Kinase</keyword>